<evidence type="ECO:0000313" key="1">
    <source>
        <dbReference type="EMBL" id="KAJ1103475.1"/>
    </source>
</evidence>
<dbReference type="EMBL" id="JANPWB010000013">
    <property type="protein sequence ID" value="KAJ1103475.1"/>
    <property type="molecule type" value="Genomic_DNA"/>
</dbReference>
<comment type="caution">
    <text evidence="1">The sequence shown here is derived from an EMBL/GenBank/DDBJ whole genome shotgun (WGS) entry which is preliminary data.</text>
</comment>
<name>A0AAV7MT59_PLEWA</name>
<organism evidence="1 2">
    <name type="scientific">Pleurodeles waltl</name>
    <name type="common">Iberian ribbed newt</name>
    <dbReference type="NCBI Taxonomy" id="8319"/>
    <lineage>
        <taxon>Eukaryota</taxon>
        <taxon>Metazoa</taxon>
        <taxon>Chordata</taxon>
        <taxon>Craniata</taxon>
        <taxon>Vertebrata</taxon>
        <taxon>Euteleostomi</taxon>
        <taxon>Amphibia</taxon>
        <taxon>Batrachia</taxon>
        <taxon>Caudata</taxon>
        <taxon>Salamandroidea</taxon>
        <taxon>Salamandridae</taxon>
        <taxon>Pleurodelinae</taxon>
        <taxon>Pleurodeles</taxon>
    </lineage>
</organism>
<evidence type="ECO:0000313" key="2">
    <source>
        <dbReference type="Proteomes" id="UP001066276"/>
    </source>
</evidence>
<accession>A0AAV7MT59</accession>
<gene>
    <name evidence="1" type="ORF">NDU88_000898</name>
</gene>
<dbReference type="AlphaFoldDB" id="A0AAV7MT59"/>
<dbReference type="Proteomes" id="UP001066276">
    <property type="component" value="Chromosome 9"/>
</dbReference>
<sequence>MRACPLPLLYSDKSMSDAIVIQRREYVSHPCNMCDERMSAISGITSYRHTGCPCHMRDENMPTVHYSCYKRVPGDLVTHVRKPCPLSCKESMSAVM</sequence>
<proteinExistence type="predicted"/>
<protein>
    <submittedName>
        <fullName evidence="1">Uncharacterized protein</fullName>
    </submittedName>
</protein>
<keyword evidence="2" id="KW-1185">Reference proteome</keyword>
<reference evidence="1" key="1">
    <citation type="journal article" date="2022" name="bioRxiv">
        <title>Sequencing and chromosome-scale assembly of the giantPleurodeles waltlgenome.</title>
        <authorList>
            <person name="Brown T."/>
            <person name="Elewa A."/>
            <person name="Iarovenko S."/>
            <person name="Subramanian E."/>
            <person name="Araus A.J."/>
            <person name="Petzold A."/>
            <person name="Susuki M."/>
            <person name="Suzuki K.-i.T."/>
            <person name="Hayashi T."/>
            <person name="Toyoda A."/>
            <person name="Oliveira C."/>
            <person name="Osipova E."/>
            <person name="Leigh N.D."/>
            <person name="Simon A."/>
            <person name="Yun M.H."/>
        </authorList>
    </citation>
    <scope>NUCLEOTIDE SEQUENCE</scope>
    <source>
        <strain evidence="1">20211129_DDA</strain>
        <tissue evidence="1">Liver</tissue>
    </source>
</reference>